<protein>
    <submittedName>
        <fullName evidence="9">Bifunctional preprotein translocase subunit SecD/SecF</fullName>
    </submittedName>
</protein>
<dbReference type="PANTHER" id="PTHR33406">
    <property type="entry name" value="MEMBRANE PROTEIN MJ1562-RELATED"/>
    <property type="match status" value="1"/>
</dbReference>
<dbReference type="InterPro" id="IPR000731">
    <property type="entry name" value="SSD"/>
</dbReference>
<evidence type="ECO:0000256" key="7">
    <source>
        <dbReference type="SAM" id="Phobius"/>
    </source>
</evidence>
<evidence type="ECO:0000256" key="2">
    <source>
        <dbReference type="ARBA" id="ARBA00022475"/>
    </source>
</evidence>
<gene>
    <name evidence="9" type="ORF">DOQ08_00467</name>
</gene>
<dbReference type="PANTHER" id="PTHR33406:SF13">
    <property type="entry name" value="MEMBRANE PROTEIN YDFJ"/>
    <property type="match status" value="1"/>
</dbReference>
<name>A0A3M2RKK0_9GAMM</name>
<dbReference type="Pfam" id="PF03176">
    <property type="entry name" value="MMPL"/>
    <property type="match status" value="2"/>
</dbReference>
<dbReference type="InterPro" id="IPR004869">
    <property type="entry name" value="MMPL_dom"/>
</dbReference>
<feature type="transmembrane region" description="Helical" evidence="7">
    <location>
        <begin position="255"/>
        <end position="276"/>
    </location>
</feature>
<comment type="subcellular location">
    <subcellularLocation>
        <location evidence="1">Cell membrane</location>
        <topology evidence="1">Multi-pass membrane protein</topology>
    </subcellularLocation>
</comment>
<dbReference type="Gene3D" id="1.20.1640.10">
    <property type="entry name" value="Multidrug efflux transporter AcrB transmembrane domain"/>
    <property type="match status" value="2"/>
</dbReference>
<keyword evidence="4 7" id="KW-1133">Transmembrane helix</keyword>
<feature type="transmembrane region" description="Helical" evidence="7">
    <location>
        <begin position="622"/>
        <end position="640"/>
    </location>
</feature>
<evidence type="ECO:0000313" key="10">
    <source>
        <dbReference type="Proteomes" id="UP000265903"/>
    </source>
</evidence>
<evidence type="ECO:0000256" key="3">
    <source>
        <dbReference type="ARBA" id="ARBA00022692"/>
    </source>
</evidence>
<feature type="transmembrane region" description="Helical" evidence="7">
    <location>
        <begin position="413"/>
        <end position="432"/>
    </location>
</feature>
<feature type="transmembrane region" description="Helical" evidence="7">
    <location>
        <begin position="749"/>
        <end position="773"/>
    </location>
</feature>
<organism evidence="9 10">
    <name type="scientific">Marinobacter litoralis</name>
    <dbReference type="NCBI Taxonomy" id="187981"/>
    <lineage>
        <taxon>Bacteria</taxon>
        <taxon>Pseudomonadati</taxon>
        <taxon>Pseudomonadota</taxon>
        <taxon>Gammaproteobacteria</taxon>
        <taxon>Pseudomonadales</taxon>
        <taxon>Marinobacteraceae</taxon>
        <taxon>Marinobacter</taxon>
    </lineage>
</organism>
<dbReference type="RefSeq" id="WP_114333282.1">
    <property type="nucleotide sequence ID" value="NZ_QMDL01000001.1"/>
</dbReference>
<feature type="region of interest" description="Disordered" evidence="6">
    <location>
        <begin position="793"/>
        <end position="821"/>
    </location>
</feature>
<feature type="transmembrane region" description="Helical" evidence="7">
    <location>
        <begin position="715"/>
        <end position="737"/>
    </location>
</feature>
<dbReference type="Proteomes" id="UP000265903">
    <property type="component" value="Unassembled WGS sequence"/>
</dbReference>
<feature type="transmembrane region" description="Helical" evidence="7">
    <location>
        <begin position="357"/>
        <end position="381"/>
    </location>
</feature>
<dbReference type="InterPro" id="IPR050545">
    <property type="entry name" value="Mycobact_MmpL"/>
</dbReference>
<dbReference type="PROSITE" id="PS50156">
    <property type="entry name" value="SSD"/>
    <property type="match status" value="1"/>
</dbReference>
<dbReference type="GO" id="GO:0005886">
    <property type="term" value="C:plasma membrane"/>
    <property type="evidence" value="ECO:0007669"/>
    <property type="project" value="UniProtKB-SubCell"/>
</dbReference>
<dbReference type="OrthoDB" id="9803781at2"/>
<evidence type="ECO:0000313" key="9">
    <source>
        <dbReference type="EMBL" id="RMJ05791.1"/>
    </source>
</evidence>
<dbReference type="EMBL" id="QMDL01000001">
    <property type="protein sequence ID" value="RMJ05791.1"/>
    <property type="molecule type" value="Genomic_DNA"/>
</dbReference>
<keyword evidence="3 7" id="KW-0812">Transmembrane</keyword>
<proteinExistence type="predicted"/>
<evidence type="ECO:0000256" key="6">
    <source>
        <dbReference type="SAM" id="MobiDB-lite"/>
    </source>
</evidence>
<feature type="domain" description="SSD" evidence="8">
    <location>
        <begin position="645"/>
        <end position="773"/>
    </location>
</feature>
<keyword evidence="2" id="KW-1003">Cell membrane</keyword>
<accession>A0A3M2RKK0</accession>
<comment type="caution">
    <text evidence="9">The sequence shown here is derived from an EMBL/GenBank/DDBJ whole genome shotgun (WGS) entry which is preliminary data.</text>
</comment>
<dbReference type="SUPFAM" id="SSF82866">
    <property type="entry name" value="Multidrug efflux transporter AcrB transmembrane domain"/>
    <property type="match status" value="2"/>
</dbReference>
<feature type="transmembrane region" description="Helical" evidence="7">
    <location>
        <begin position="676"/>
        <end position="694"/>
    </location>
</feature>
<keyword evidence="10" id="KW-1185">Reference proteome</keyword>
<feature type="transmembrane region" description="Helical" evidence="7">
    <location>
        <begin position="647"/>
        <end position="664"/>
    </location>
</feature>
<reference evidence="9 10" key="1">
    <citation type="submission" date="2018-08" db="EMBL/GenBank/DDBJ databases">
        <title>Whole Genome Sequence of the Moderate Halophilic Marine Bacterium Marinobacter litoralis Sw-45.</title>
        <authorList>
            <person name="Musa H."/>
        </authorList>
    </citation>
    <scope>NUCLEOTIDE SEQUENCE [LARGE SCALE GENOMIC DNA]</scope>
    <source>
        <strain evidence="9 10">Sw-45</strain>
    </source>
</reference>
<evidence type="ECO:0000256" key="4">
    <source>
        <dbReference type="ARBA" id="ARBA00022989"/>
    </source>
</evidence>
<evidence type="ECO:0000256" key="5">
    <source>
        <dbReference type="ARBA" id="ARBA00023136"/>
    </source>
</evidence>
<keyword evidence="5 7" id="KW-0472">Membrane</keyword>
<dbReference type="AlphaFoldDB" id="A0A3M2RKK0"/>
<feature type="transmembrane region" description="Helical" evidence="7">
    <location>
        <begin position="229"/>
        <end position="248"/>
    </location>
</feature>
<evidence type="ECO:0000256" key="1">
    <source>
        <dbReference type="ARBA" id="ARBA00004651"/>
    </source>
</evidence>
<evidence type="ECO:0000259" key="8">
    <source>
        <dbReference type="PROSITE" id="PS50156"/>
    </source>
</evidence>
<sequence length="821" mass="90287">MSKLHRFTHLMHLLEVWIFNNPRKVLSLIAILTLVFALRIPGLKIFTDFADLLPQQHPYIELHNSIKDSFGGANVLVVGVEFEEGDIFTNENLARIDRITQAVDSLPGVNHNLVSSVTHRNSRKVWLTEVGSINSEPYYDSTRGLYSSEELESMRADVAANPRVYGPLVSPDLKMALVKAQLIEGKLDYETTFAQLQELRAEEASEGVTIYATGQPVLVGWAYTYMDQILQIFVFTVLAMLALLIFHFRKAYGVLIPLGGVLVSTIWGLGIISFLGYNLDPLGLVIPFLIAARAMSHGVQLVERYYAETQELGNGPKAAKATFDSLFRPGSLGVVSDAIGLSLIAIGSIPLNTHLGIYASLWAITVVFTVLVGVPLLLSILPTPKNPKIRETVLRHIGSTSSRMVTKPGSARVILAVGAIAMLGGLLAASNVQIGDSEPGSPILYPDHDYNVSSRIVNERFPGSEELYIVAETDEKGGLKRPEVLTALADLQAHMLTDPEVGGTKGLPDLVKQVNRLMHNDDPRWFQIPHDAGYVGGLMFTYMASSPIPGALDEFNDTDDRVANLVFYYKDRQGETIRRAIHMAKEWIAENGDSVEGLTIRLAGGTLGVAAAMNESAFETNVIVLPLVFLLIFAFVMLFYTSWHAGLMMLMAMLFATTLTYAYMGLNSLSIDINTVPVIAVGIGVGIDYSIYMMDRIREEMAKFQNLREAVQRSISTTGMAISFTALTLMAGIIMWVIFSDLRFQSDAALLLCVMIIINGLAAMLLVPSWVLVFKPRFITDVYADEDGILHSEHRKPKSTPTTAPARKQKDGFVPGEPYRA</sequence>